<evidence type="ECO:0000256" key="5">
    <source>
        <dbReference type="ARBA" id="ARBA00023015"/>
    </source>
</evidence>
<dbReference type="PANTHER" id="PTHR46179:SF13">
    <property type="entry name" value="C2H2-TYPE DOMAIN-CONTAINING PROTEIN"/>
    <property type="match status" value="1"/>
</dbReference>
<reference evidence="11" key="1">
    <citation type="submission" date="2022-07" db="EMBL/GenBank/DDBJ databases">
        <title>Genome analysis of Parmales, a sister group of diatoms, reveals the evolutionary specialization of diatoms from phago-mixotrophs to photoautotrophs.</title>
        <authorList>
            <person name="Ban H."/>
            <person name="Sato S."/>
            <person name="Yoshikawa S."/>
            <person name="Kazumasa Y."/>
            <person name="Nakamura Y."/>
            <person name="Ichinomiya M."/>
            <person name="Saitoh K."/>
            <person name="Sato N."/>
            <person name="Blanc-Mathieu R."/>
            <person name="Endo H."/>
            <person name="Kuwata A."/>
            <person name="Ogata H."/>
        </authorList>
    </citation>
    <scope>NUCLEOTIDE SEQUENCE</scope>
</reference>
<dbReference type="OrthoDB" id="8117402at2759"/>
<keyword evidence="4" id="KW-0862">Zinc</keyword>
<organism evidence="11 12">
    <name type="scientific">Triparma retinervis</name>
    <dbReference type="NCBI Taxonomy" id="2557542"/>
    <lineage>
        <taxon>Eukaryota</taxon>
        <taxon>Sar</taxon>
        <taxon>Stramenopiles</taxon>
        <taxon>Ochrophyta</taxon>
        <taxon>Bolidophyceae</taxon>
        <taxon>Parmales</taxon>
        <taxon>Triparmaceae</taxon>
        <taxon>Triparma</taxon>
    </lineage>
</organism>
<keyword evidence="6" id="KW-0804">Transcription</keyword>
<feature type="region of interest" description="Disordered" evidence="9">
    <location>
        <begin position="170"/>
        <end position="287"/>
    </location>
</feature>
<evidence type="ECO:0000256" key="3">
    <source>
        <dbReference type="ARBA" id="ARBA00022771"/>
    </source>
</evidence>
<dbReference type="GO" id="GO:0005634">
    <property type="term" value="C:nucleus"/>
    <property type="evidence" value="ECO:0007669"/>
    <property type="project" value="UniProtKB-SubCell"/>
</dbReference>
<gene>
    <name evidence="11" type="ORF">TrRE_jg8595</name>
</gene>
<evidence type="ECO:0000256" key="2">
    <source>
        <dbReference type="ARBA" id="ARBA00022723"/>
    </source>
</evidence>
<evidence type="ECO:0000313" key="11">
    <source>
        <dbReference type="EMBL" id="GMH47573.1"/>
    </source>
</evidence>
<protein>
    <recommendedName>
        <fullName evidence="10">C2H2-type domain-containing protein</fullName>
    </recommendedName>
</protein>
<evidence type="ECO:0000256" key="8">
    <source>
        <dbReference type="PROSITE-ProRule" id="PRU00042"/>
    </source>
</evidence>
<keyword evidence="2" id="KW-0479">Metal-binding</keyword>
<keyword evidence="12" id="KW-1185">Reference proteome</keyword>
<dbReference type="Proteomes" id="UP001165082">
    <property type="component" value="Unassembled WGS sequence"/>
</dbReference>
<dbReference type="GO" id="GO:0008270">
    <property type="term" value="F:zinc ion binding"/>
    <property type="evidence" value="ECO:0007669"/>
    <property type="project" value="UniProtKB-KW"/>
</dbReference>
<proteinExistence type="predicted"/>
<feature type="compositionally biased region" description="Low complexity" evidence="9">
    <location>
        <begin position="172"/>
        <end position="204"/>
    </location>
</feature>
<dbReference type="InterPro" id="IPR051061">
    <property type="entry name" value="Zinc_finger_trans_reg"/>
</dbReference>
<evidence type="ECO:0000259" key="10">
    <source>
        <dbReference type="PROSITE" id="PS50157"/>
    </source>
</evidence>
<dbReference type="PROSITE" id="PS50157">
    <property type="entry name" value="ZINC_FINGER_C2H2_2"/>
    <property type="match status" value="1"/>
</dbReference>
<dbReference type="InterPro" id="IPR013087">
    <property type="entry name" value="Znf_C2H2_type"/>
</dbReference>
<dbReference type="AlphaFoldDB" id="A0A9W6ZAI3"/>
<sequence length="539" mass="60632">MMLVEFHPNVEVVKASIGQERYASPADESSVDYEALVAILNTCDTRGTRKTLVVGWEDYDIASMVVVEKLKGQENAASRNLLVVWTHPRSRRRGLAKKLIESVVDKLPRGAGDIFVDPGGSLTAESKALFEALTFRRSKGEGGEEKYSATVGSLRAEFTRRRAAISTYPLGSSSQTYPYSSSKTYSSSSSSSHTSMSTSNPNNHSPKKTTVPSPRRPVPYDSYSDSDSDSSSDDSSDSDSDSPSSYDRFAPTCSVIPKKSNYPESSEAAPVTPVTTGRGGRMRTPSSKVQDMAKVQAMTKAVAANKKALKVQKKQAMEHAKALAESTVDMGNDMELILPNNPDPSDARQYVCEEEGCFYKAKFPSDFRRHRAVVHDIDVVWYPCTEPRCDFKAKQRFHLKRHLACVHEIDVVWFNCTEPNCTYRAKQKSQLKQHKAFTHNIDVVWYPCDVPGCNYNAKHKSHLKKHRSRSHHIDVVWHTCPEPGCDYRTKLKQHLKQHKSSVHDIDVVWYNCPFGNCDFETKKKSHLRRHEKNIHKVYS</sequence>
<feature type="compositionally biased region" description="Acidic residues" evidence="9">
    <location>
        <begin position="224"/>
        <end position="240"/>
    </location>
</feature>
<keyword evidence="3 8" id="KW-0863">Zinc-finger</keyword>
<accession>A0A9W6ZAI3</accession>
<feature type="domain" description="C2H2-type" evidence="10">
    <location>
        <begin position="510"/>
        <end position="535"/>
    </location>
</feature>
<evidence type="ECO:0000256" key="6">
    <source>
        <dbReference type="ARBA" id="ARBA00023163"/>
    </source>
</evidence>
<dbReference type="EMBL" id="BRXZ01003114">
    <property type="protein sequence ID" value="GMH47573.1"/>
    <property type="molecule type" value="Genomic_DNA"/>
</dbReference>
<evidence type="ECO:0000256" key="1">
    <source>
        <dbReference type="ARBA" id="ARBA00004123"/>
    </source>
</evidence>
<evidence type="ECO:0000313" key="12">
    <source>
        <dbReference type="Proteomes" id="UP001165082"/>
    </source>
</evidence>
<comment type="caution">
    <text evidence="11">The sequence shown here is derived from an EMBL/GenBank/DDBJ whole genome shotgun (WGS) entry which is preliminary data.</text>
</comment>
<name>A0A9W6ZAI3_9STRA</name>
<keyword evidence="5" id="KW-0805">Transcription regulation</keyword>
<evidence type="ECO:0000256" key="4">
    <source>
        <dbReference type="ARBA" id="ARBA00022833"/>
    </source>
</evidence>
<dbReference type="PANTHER" id="PTHR46179">
    <property type="entry name" value="ZINC FINGER PROTEIN"/>
    <property type="match status" value="1"/>
</dbReference>
<comment type="subcellular location">
    <subcellularLocation>
        <location evidence="1">Nucleus</location>
    </subcellularLocation>
</comment>
<dbReference type="Gene3D" id="3.30.160.60">
    <property type="entry name" value="Classic Zinc Finger"/>
    <property type="match status" value="2"/>
</dbReference>
<evidence type="ECO:0000256" key="9">
    <source>
        <dbReference type="SAM" id="MobiDB-lite"/>
    </source>
</evidence>
<dbReference type="Gene3D" id="3.40.630.30">
    <property type="match status" value="1"/>
</dbReference>
<dbReference type="SMART" id="SM00355">
    <property type="entry name" value="ZnF_C2H2"/>
    <property type="match status" value="6"/>
</dbReference>
<keyword evidence="7" id="KW-0539">Nucleus</keyword>
<evidence type="ECO:0000256" key="7">
    <source>
        <dbReference type="ARBA" id="ARBA00023242"/>
    </source>
</evidence>
<dbReference type="GO" id="GO:0006357">
    <property type="term" value="P:regulation of transcription by RNA polymerase II"/>
    <property type="evidence" value="ECO:0007669"/>
    <property type="project" value="TreeGrafter"/>
</dbReference>